<evidence type="ECO:0000256" key="3">
    <source>
        <dbReference type="ARBA" id="ARBA00007739"/>
    </source>
</evidence>
<evidence type="ECO:0000256" key="13">
    <source>
        <dbReference type="ARBA" id="ARBA00023268"/>
    </source>
</evidence>
<dbReference type="SUPFAM" id="SSF53955">
    <property type="entry name" value="Lysozyme-like"/>
    <property type="match status" value="1"/>
</dbReference>
<dbReference type="Pfam" id="PF00912">
    <property type="entry name" value="Transgly"/>
    <property type="match status" value="1"/>
</dbReference>
<keyword evidence="5" id="KW-0121">Carboxypeptidase</keyword>
<dbReference type="OrthoDB" id="9766909at2"/>
<keyword evidence="4" id="KW-1003">Cell membrane</keyword>
<evidence type="ECO:0000256" key="7">
    <source>
        <dbReference type="ARBA" id="ARBA00022676"/>
    </source>
</evidence>
<accession>A0A265N9G1</accession>
<evidence type="ECO:0000259" key="19">
    <source>
        <dbReference type="Pfam" id="PF00912"/>
    </source>
</evidence>
<keyword evidence="7" id="KW-0328">Glycosyltransferase</keyword>
<keyword evidence="10" id="KW-0133">Cell shape</keyword>
<dbReference type="SUPFAM" id="SSF56601">
    <property type="entry name" value="beta-lactamase/transpeptidase-like"/>
    <property type="match status" value="1"/>
</dbReference>
<evidence type="ECO:0000313" key="20">
    <source>
        <dbReference type="EMBL" id="OZU88477.1"/>
    </source>
</evidence>
<keyword evidence="21" id="KW-1185">Reference proteome</keyword>
<keyword evidence="6" id="KW-0645">Protease</keyword>
<dbReference type="InterPro" id="IPR012338">
    <property type="entry name" value="Beta-lactam/transpept-like"/>
</dbReference>
<dbReference type="GO" id="GO:0009002">
    <property type="term" value="F:serine-type D-Ala-D-Ala carboxypeptidase activity"/>
    <property type="evidence" value="ECO:0007669"/>
    <property type="project" value="UniProtKB-EC"/>
</dbReference>
<dbReference type="InterPro" id="IPR050396">
    <property type="entry name" value="Glycosyltr_51/Transpeptidase"/>
</dbReference>
<dbReference type="EMBL" id="NPMS01000005">
    <property type="protein sequence ID" value="OZU88477.1"/>
    <property type="molecule type" value="Genomic_DNA"/>
</dbReference>
<sequence length="673" mass="75299">MGIRLKKYKIIFKLLLGIFLFALVSLGGVYFTSFILGPPSLTTEQNTIYYSTNGEIIGEEKGSENRYWVELDQIAPAVIDATLMVEDQSFYDHHGFDLKRIAGAILKDIKSLSLKEGASTLTQQYARNLYLTHEKTWTRKLKEAFYTIRLEMYYTKEEILEGYLNTIYYGHGAYGIEAASNYFFAKSAEDLTLAEAAMLSGIPKGPSYYSPLHDEERAKQRQLQILGIMLSEEVISEEERTLAAAENFQYVAENKQKEKNIGDYFQDSVLQEAAELLDLEPELVRSGGFQIHTSLNSDFQKQLEHTIKNVINPESEIQTGVISMDPETGAIRAMAGGRNYDKSPFNRATMAKRMPGSAFKPFLYYTALQNGYTPNTMLMSKPTTFTLEDNAVYQPGNYNGYYAYEPITLAQALALSDNVYAVKTIMYLGADRVVKAAEKFGIESELPAVPSLALGTAAVSVEEMATGYGVLANGGKEINGYTIEKIMDRDGNILFEREIPSEKQILNSKTAFVLTHLMTGMFDRELDGYMAVTGSSMVNDLTRIYAGKSGTTISDSWMVGFSPSLVTGVWTGYDDNRPMELVAESSYAKNIWKNFMEAAHQGMDQENFTAPPGVTGIPIDPATGMRATPYCDVSRVMYFETGTEPQGYCTEHFHGTEDEDNKGIFEKWFDVFR</sequence>
<evidence type="ECO:0000313" key="21">
    <source>
        <dbReference type="Proteomes" id="UP000216498"/>
    </source>
</evidence>
<protein>
    <submittedName>
        <fullName evidence="20">Monofunctional biosynthetic peptidoglycan transglycosylase</fullName>
    </submittedName>
</protein>
<dbReference type="PANTHER" id="PTHR32282:SF11">
    <property type="entry name" value="PENICILLIN-BINDING PROTEIN 1B"/>
    <property type="match status" value="1"/>
</dbReference>
<dbReference type="InterPro" id="IPR001264">
    <property type="entry name" value="Glyco_trans_51"/>
</dbReference>
<comment type="similarity">
    <text evidence="3">In the N-terminal section; belongs to the glycosyltransferase 51 family.</text>
</comment>
<dbReference type="Proteomes" id="UP000216498">
    <property type="component" value="Unassembled WGS sequence"/>
</dbReference>
<keyword evidence="14" id="KW-0961">Cell wall biogenesis/degradation</keyword>
<dbReference type="GO" id="GO:0008658">
    <property type="term" value="F:penicillin binding"/>
    <property type="evidence" value="ECO:0007669"/>
    <property type="project" value="InterPro"/>
</dbReference>
<dbReference type="GO" id="GO:0009252">
    <property type="term" value="P:peptidoglycan biosynthetic process"/>
    <property type="evidence" value="ECO:0007669"/>
    <property type="project" value="UniProtKB-KW"/>
</dbReference>
<gene>
    <name evidence="20" type="ORF">CIL03_12590</name>
</gene>
<evidence type="ECO:0000259" key="18">
    <source>
        <dbReference type="Pfam" id="PF00905"/>
    </source>
</evidence>
<dbReference type="AlphaFoldDB" id="A0A265N9G1"/>
<comment type="catalytic activity">
    <reaction evidence="16">
        <text>[GlcNAc-(1-&gt;4)-Mur2Ac(oyl-L-Ala-gamma-D-Glu-L-Lys-D-Ala-D-Ala)](n)-di-trans,octa-cis-undecaprenyl diphosphate + beta-D-GlcNAc-(1-&gt;4)-Mur2Ac(oyl-L-Ala-gamma-D-Glu-L-Lys-D-Ala-D-Ala)-di-trans,octa-cis-undecaprenyl diphosphate = [GlcNAc-(1-&gt;4)-Mur2Ac(oyl-L-Ala-gamma-D-Glu-L-Lys-D-Ala-D-Ala)](n+1)-di-trans,octa-cis-undecaprenyl diphosphate + di-trans,octa-cis-undecaprenyl diphosphate + H(+)</text>
        <dbReference type="Rhea" id="RHEA:23708"/>
        <dbReference type="Rhea" id="RHEA-COMP:9602"/>
        <dbReference type="Rhea" id="RHEA-COMP:9603"/>
        <dbReference type="ChEBI" id="CHEBI:15378"/>
        <dbReference type="ChEBI" id="CHEBI:58405"/>
        <dbReference type="ChEBI" id="CHEBI:60033"/>
        <dbReference type="ChEBI" id="CHEBI:78435"/>
        <dbReference type="EC" id="2.4.99.28"/>
    </reaction>
</comment>
<dbReference type="GO" id="GO:0005886">
    <property type="term" value="C:plasma membrane"/>
    <property type="evidence" value="ECO:0007669"/>
    <property type="project" value="UniProtKB-SubCell"/>
</dbReference>
<comment type="caution">
    <text evidence="20">The sequence shown here is derived from an EMBL/GenBank/DDBJ whole genome shotgun (WGS) entry which is preliminary data.</text>
</comment>
<keyword evidence="17" id="KW-0812">Transmembrane</keyword>
<evidence type="ECO:0000256" key="14">
    <source>
        <dbReference type="ARBA" id="ARBA00023316"/>
    </source>
</evidence>
<evidence type="ECO:0000256" key="16">
    <source>
        <dbReference type="ARBA" id="ARBA00049902"/>
    </source>
</evidence>
<dbReference type="GO" id="GO:0008955">
    <property type="term" value="F:peptidoglycan glycosyltransferase activity"/>
    <property type="evidence" value="ECO:0007669"/>
    <property type="project" value="UniProtKB-EC"/>
</dbReference>
<evidence type="ECO:0000256" key="10">
    <source>
        <dbReference type="ARBA" id="ARBA00022960"/>
    </source>
</evidence>
<keyword evidence="8" id="KW-0808">Transferase</keyword>
<dbReference type="GO" id="GO:0006508">
    <property type="term" value="P:proteolysis"/>
    <property type="evidence" value="ECO:0007669"/>
    <property type="project" value="UniProtKB-KW"/>
</dbReference>
<keyword evidence="17" id="KW-1133">Transmembrane helix</keyword>
<dbReference type="InterPro" id="IPR001460">
    <property type="entry name" value="PCN-bd_Tpept"/>
</dbReference>
<dbReference type="InterPro" id="IPR036950">
    <property type="entry name" value="PBP_transglycosylase"/>
</dbReference>
<dbReference type="PANTHER" id="PTHR32282">
    <property type="entry name" value="BINDING PROTEIN TRANSPEPTIDASE, PUTATIVE-RELATED"/>
    <property type="match status" value="1"/>
</dbReference>
<keyword evidence="13" id="KW-0511">Multifunctional enzyme</keyword>
<comment type="catalytic activity">
    <reaction evidence="15">
        <text>Preferential cleavage: (Ac)2-L-Lys-D-Ala-|-D-Ala. Also transpeptidation of peptidyl-alanyl moieties that are N-acyl substituents of D-alanine.</text>
        <dbReference type="EC" id="3.4.16.4"/>
    </reaction>
</comment>
<feature type="domain" description="Glycosyl transferase family 51" evidence="19">
    <location>
        <begin position="54"/>
        <end position="229"/>
    </location>
</feature>
<keyword evidence="9" id="KW-0378">Hydrolase</keyword>
<evidence type="ECO:0000256" key="12">
    <source>
        <dbReference type="ARBA" id="ARBA00023136"/>
    </source>
</evidence>
<evidence type="ECO:0000256" key="8">
    <source>
        <dbReference type="ARBA" id="ARBA00022679"/>
    </source>
</evidence>
<comment type="similarity">
    <text evidence="2">In the C-terminal section; belongs to the transpeptidase family.</text>
</comment>
<reference evidence="20 21" key="1">
    <citation type="submission" date="2017-08" db="EMBL/GenBank/DDBJ databases">
        <title>Virgibacillus indicus sp. nov. and Virgibacillus profoundi sp. nov, two moderately halophilic bacteria isolated from marine sediment by using the Microfluidic Streak Plate.</title>
        <authorList>
            <person name="Xu B."/>
            <person name="Hu B."/>
            <person name="Wang J."/>
            <person name="Zhu Y."/>
            <person name="Huang L."/>
            <person name="Du W."/>
            <person name="Huang Y."/>
        </authorList>
    </citation>
    <scope>NUCLEOTIDE SEQUENCE [LARGE SCALE GENOMIC DNA]</scope>
    <source>
        <strain evidence="20 21">IO3-P2-C2</strain>
    </source>
</reference>
<dbReference type="InterPro" id="IPR023346">
    <property type="entry name" value="Lysozyme-like_dom_sf"/>
</dbReference>
<keyword evidence="12 17" id="KW-0472">Membrane</keyword>
<dbReference type="FunFam" id="1.10.3810.10:FF:000001">
    <property type="entry name" value="Penicillin-binding protein 1A"/>
    <property type="match status" value="1"/>
</dbReference>
<name>A0A265N9G1_9BACI</name>
<dbReference type="RefSeq" id="WP_094886216.1">
    <property type="nucleotide sequence ID" value="NZ_NPMS01000005.1"/>
</dbReference>
<evidence type="ECO:0000256" key="2">
    <source>
        <dbReference type="ARBA" id="ARBA00007090"/>
    </source>
</evidence>
<keyword evidence="11" id="KW-0573">Peptidoglycan synthesis</keyword>
<feature type="transmembrane region" description="Helical" evidence="17">
    <location>
        <begin position="12"/>
        <end position="36"/>
    </location>
</feature>
<dbReference type="GO" id="GO:0030288">
    <property type="term" value="C:outer membrane-bounded periplasmic space"/>
    <property type="evidence" value="ECO:0007669"/>
    <property type="project" value="TreeGrafter"/>
</dbReference>
<evidence type="ECO:0000256" key="17">
    <source>
        <dbReference type="SAM" id="Phobius"/>
    </source>
</evidence>
<proteinExistence type="inferred from homology"/>
<comment type="subcellular location">
    <subcellularLocation>
        <location evidence="1">Cell membrane</location>
    </subcellularLocation>
</comment>
<evidence type="ECO:0000256" key="4">
    <source>
        <dbReference type="ARBA" id="ARBA00022475"/>
    </source>
</evidence>
<evidence type="ECO:0000256" key="11">
    <source>
        <dbReference type="ARBA" id="ARBA00022984"/>
    </source>
</evidence>
<feature type="domain" description="Penicillin-binding protein transpeptidase" evidence="18">
    <location>
        <begin position="321"/>
        <end position="596"/>
    </location>
</feature>
<evidence type="ECO:0000256" key="5">
    <source>
        <dbReference type="ARBA" id="ARBA00022645"/>
    </source>
</evidence>
<dbReference type="NCBIfam" id="TIGR02074">
    <property type="entry name" value="PBP_1a_fam"/>
    <property type="match status" value="1"/>
</dbReference>
<evidence type="ECO:0000256" key="6">
    <source>
        <dbReference type="ARBA" id="ARBA00022670"/>
    </source>
</evidence>
<dbReference type="Gene3D" id="1.10.3810.10">
    <property type="entry name" value="Biosynthetic peptidoglycan transglycosylase-like"/>
    <property type="match status" value="1"/>
</dbReference>
<dbReference type="GO" id="GO:0071555">
    <property type="term" value="P:cell wall organization"/>
    <property type="evidence" value="ECO:0007669"/>
    <property type="project" value="UniProtKB-KW"/>
</dbReference>
<evidence type="ECO:0000256" key="9">
    <source>
        <dbReference type="ARBA" id="ARBA00022801"/>
    </source>
</evidence>
<organism evidence="20 21">
    <name type="scientific">Virgibacillus indicus</name>
    <dbReference type="NCBI Taxonomy" id="2024554"/>
    <lineage>
        <taxon>Bacteria</taxon>
        <taxon>Bacillati</taxon>
        <taxon>Bacillota</taxon>
        <taxon>Bacilli</taxon>
        <taxon>Bacillales</taxon>
        <taxon>Bacillaceae</taxon>
        <taxon>Virgibacillus</taxon>
    </lineage>
</organism>
<dbReference type="Pfam" id="PF00905">
    <property type="entry name" value="Transpeptidase"/>
    <property type="match status" value="1"/>
</dbReference>
<evidence type="ECO:0000256" key="1">
    <source>
        <dbReference type="ARBA" id="ARBA00004236"/>
    </source>
</evidence>
<dbReference type="Gene3D" id="3.40.710.10">
    <property type="entry name" value="DD-peptidase/beta-lactamase superfamily"/>
    <property type="match status" value="1"/>
</dbReference>
<evidence type="ECO:0000256" key="15">
    <source>
        <dbReference type="ARBA" id="ARBA00034000"/>
    </source>
</evidence>
<dbReference type="GO" id="GO:0008360">
    <property type="term" value="P:regulation of cell shape"/>
    <property type="evidence" value="ECO:0007669"/>
    <property type="project" value="UniProtKB-KW"/>
</dbReference>